<feature type="region of interest" description="Disordered" evidence="16">
    <location>
        <begin position="1056"/>
        <end position="1094"/>
    </location>
</feature>
<dbReference type="InterPro" id="IPR036775">
    <property type="entry name" value="DNA_pol_Y-fam_lit_finger_sf"/>
</dbReference>
<evidence type="ECO:0000256" key="7">
    <source>
        <dbReference type="ARBA" id="ARBA00022695"/>
    </source>
</evidence>
<dbReference type="SMART" id="SM00292">
    <property type="entry name" value="BRCT"/>
    <property type="match status" value="1"/>
</dbReference>
<dbReference type="CDD" id="cd01701">
    <property type="entry name" value="PolY_Rev1"/>
    <property type="match status" value="1"/>
</dbReference>
<feature type="compositionally biased region" description="Polar residues" evidence="16">
    <location>
        <begin position="311"/>
        <end position="324"/>
    </location>
</feature>
<feature type="region of interest" description="Disordered" evidence="16">
    <location>
        <begin position="1181"/>
        <end position="1200"/>
    </location>
</feature>
<feature type="region of interest" description="Disordered" evidence="16">
    <location>
        <begin position="942"/>
        <end position="961"/>
    </location>
</feature>
<proteinExistence type="inferred from homology"/>
<keyword evidence="8" id="KW-0479">Metal-binding</keyword>
<dbReference type="Gene3D" id="1.10.150.20">
    <property type="entry name" value="5' to 3' exonuclease, C-terminal subdomain"/>
    <property type="match status" value="1"/>
</dbReference>
<feature type="compositionally biased region" description="Pro residues" evidence="16">
    <location>
        <begin position="272"/>
        <end position="290"/>
    </location>
</feature>
<dbReference type="GO" id="GO:0070987">
    <property type="term" value="P:error-free translesion synthesis"/>
    <property type="evidence" value="ECO:0007669"/>
    <property type="project" value="TreeGrafter"/>
</dbReference>
<dbReference type="FunFam" id="3.30.1490.100:FF:000001">
    <property type="entry name" value="DNA repair protein REV1"/>
    <property type="match status" value="1"/>
</dbReference>
<dbReference type="PROSITE" id="PS50173">
    <property type="entry name" value="UMUC"/>
    <property type="match status" value="1"/>
</dbReference>
<protein>
    <recommendedName>
        <fullName evidence="4">DNA repair protein REV1</fullName>
    </recommendedName>
    <alternativeName>
        <fullName evidence="15">Reversionless protein 1</fullName>
    </alternativeName>
</protein>
<dbReference type="Gene3D" id="3.30.70.270">
    <property type="match status" value="1"/>
</dbReference>
<evidence type="ECO:0000256" key="12">
    <source>
        <dbReference type="ARBA" id="ARBA00023204"/>
    </source>
</evidence>
<feature type="compositionally biased region" description="Basic and acidic residues" evidence="16">
    <location>
        <begin position="1186"/>
        <end position="1200"/>
    </location>
</feature>
<evidence type="ECO:0000259" key="17">
    <source>
        <dbReference type="PROSITE" id="PS50172"/>
    </source>
</evidence>
<evidence type="ECO:0000256" key="5">
    <source>
        <dbReference type="ARBA" id="ARBA00022634"/>
    </source>
</evidence>
<dbReference type="InterPro" id="IPR025527">
    <property type="entry name" value="HUWE1/Rev1_UBM"/>
</dbReference>
<feature type="domain" description="BRCT" evidence="17">
    <location>
        <begin position="127"/>
        <end position="215"/>
    </location>
</feature>
<evidence type="ECO:0000313" key="20">
    <source>
        <dbReference type="Proteomes" id="UP000027265"/>
    </source>
</evidence>
<dbReference type="Pfam" id="PF16589">
    <property type="entry name" value="BRCT_2"/>
    <property type="match status" value="1"/>
</dbReference>
<evidence type="ECO:0000313" key="19">
    <source>
        <dbReference type="EMBL" id="KDQ59748.1"/>
    </source>
</evidence>
<dbReference type="OrthoDB" id="427711at2759"/>
<keyword evidence="5" id="KW-0237">DNA synthesis</keyword>
<feature type="compositionally biased region" description="Basic residues" evidence="16">
    <location>
        <begin position="1060"/>
        <end position="1070"/>
    </location>
</feature>
<feature type="region of interest" description="Disordered" evidence="16">
    <location>
        <begin position="245"/>
        <end position="333"/>
    </location>
</feature>
<dbReference type="InterPro" id="IPR043502">
    <property type="entry name" value="DNA/RNA_pol_sf"/>
</dbReference>
<dbReference type="GO" id="GO:0003684">
    <property type="term" value="F:damaged DNA binding"/>
    <property type="evidence" value="ECO:0007669"/>
    <property type="project" value="InterPro"/>
</dbReference>
<keyword evidence="9" id="KW-0227">DNA damage</keyword>
<evidence type="ECO:0000256" key="16">
    <source>
        <dbReference type="SAM" id="MobiDB-lite"/>
    </source>
</evidence>
<feature type="compositionally biased region" description="Pro residues" evidence="16">
    <location>
        <begin position="1081"/>
        <end position="1092"/>
    </location>
</feature>
<comment type="subcellular location">
    <subcellularLocation>
        <location evidence="2">Nucleus</location>
    </subcellularLocation>
</comment>
<dbReference type="InterPro" id="IPR001357">
    <property type="entry name" value="BRCT_dom"/>
</dbReference>
<feature type="domain" description="UmuC" evidence="18">
    <location>
        <begin position="435"/>
        <end position="642"/>
    </location>
</feature>
<keyword evidence="6" id="KW-0808">Transferase</keyword>
<dbReference type="EMBL" id="KL197715">
    <property type="protein sequence ID" value="KDQ59748.1"/>
    <property type="molecule type" value="Genomic_DNA"/>
</dbReference>
<dbReference type="Gene3D" id="1.20.58.1280">
    <property type="entry name" value="DNA repair protein Rev1, C-terminal domain"/>
    <property type="match status" value="1"/>
</dbReference>
<dbReference type="FunCoup" id="A0A067PY50">
    <property type="interactions" value="364"/>
</dbReference>
<evidence type="ECO:0000256" key="3">
    <source>
        <dbReference type="ARBA" id="ARBA00010945"/>
    </source>
</evidence>
<comment type="similarity">
    <text evidence="3">Belongs to the DNA polymerase type-Y family.</text>
</comment>
<dbReference type="Gene3D" id="6.10.250.1630">
    <property type="match status" value="1"/>
</dbReference>
<evidence type="ECO:0000256" key="10">
    <source>
        <dbReference type="ARBA" id="ARBA00022842"/>
    </source>
</evidence>
<feature type="region of interest" description="Disordered" evidence="16">
    <location>
        <begin position="842"/>
        <end position="867"/>
    </location>
</feature>
<dbReference type="Pfam" id="PF16727">
    <property type="entry name" value="REV1_C"/>
    <property type="match status" value="1"/>
</dbReference>
<dbReference type="Gene3D" id="3.40.1170.60">
    <property type="match status" value="1"/>
</dbReference>
<dbReference type="STRING" id="933084.A0A067PY50"/>
<evidence type="ECO:0000256" key="14">
    <source>
        <dbReference type="ARBA" id="ARBA00058985"/>
    </source>
</evidence>
<evidence type="ECO:0000256" key="9">
    <source>
        <dbReference type="ARBA" id="ARBA00022763"/>
    </source>
</evidence>
<evidence type="ECO:0000256" key="1">
    <source>
        <dbReference type="ARBA" id="ARBA00001946"/>
    </source>
</evidence>
<dbReference type="InterPro" id="IPR031991">
    <property type="entry name" value="Rev1_C"/>
</dbReference>
<dbReference type="GO" id="GO:0003887">
    <property type="term" value="F:DNA-directed DNA polymerase activity"/>
    <property type="evidence" value="ECO:0007669"/>
    <property type="project" value="TreeGrafter"/>
</dbReference>
<evidence type="ECO:0000256" key="11">
    <source>
        <dbReference type="ARBA" id="ARBA00023125"/>
    </source>
</evidence>
<dbReference type="GO" id="GO:0046872">
    <property type="term" value="F:metal ion binding"/>
    <property type="evidence" value="ECO:0007669"/>
    <property type="project" value="UniProtKB-KW"/>
</dbReference>
<keyword evidence="11" id="KW-0238">DNA-binding</keyword>
<reference evidence="20" key="1">
    <citation type="journal article" date="2014" name="Proc. Natl. Acad. Sci. U.S.A.">
        <title>Extensive sampling of basidiomycete genomes demonstrates inadequacy of the white-rot/brown-rot paradigm for wood decay fungi.</title>
        <authorList>
            <person name="Riley R."/>
            <person name="Salamov A.A."/>
            <person name="Brown D.W."/>
            <person name="Nagy L.G."/>
            <person name="Floudas D."/>
            <person name="Held B.W."/>
            <person name="Levasseur A."/>
            <person name="Lombard V."/>
            <person name="Morin E."/>
            <person name="Otillar R."/>
            <person name="Lindquist E.A."/>
            <person name="Sun H."/>
            <person name="LaButti K.M."/>
            <person name="Schmutz J."/>
            <person name="Jabbour D."/>
            <person name="Luo H."/>
            <person name="Baker S.E."/>
            <person name="Pisabarro A.G."/>
            <person name="Walton J.D."/>
            <person name="Blanchette R.A."/>
            <person name="Henrissat B."/>
            <person name="Martin F."/>
            <person name="Cullen D."/>
            <person name="Hibbett D.S."/>
            <person name="Grigoriev I.V."/>
        </authorList>
    </citation>
    <scope>NUCLEOTIDE SEQUENCE [LARGE SCALE GENOMIC DNA]</scope>
    <source>
        <strain evidence="20">MUCL 33604</strain>
    </source>
</reference>
<dbReference type="Gene3D" id="3.30.1490.100">
    <property type="entry name" value="DNA polymerase, Y-family, little finger domain"/>
    <property type="match status" value="1"/>
</dbReference>
<dbReference type="GO" id="GO:0017125">
    <property type="term" value="F:deoxycytidyl transferase activity"/>
    <property type="evidence" value="ECO:0007669"/>
    <property type="project" value="TreeGrafter"/>
</dbReference>
<comment type="function">
    <text evidence="14">Deoxycytidyl transferase involved in DNA repair. Transfers a dCMP residue from dCTP to the 3'-end of a DNA primer in a template-dependent reaction. May assist in the first step in the bypass of abasic lesions by the insertion of a nucleotide opposite the lesion. Required for normal induction of mutations by physical and chemical agents. Involved in mitochondrial DNA mutagenesis.</text>
</comment>
<dbReference type="PROSITE" id="PS50172">
    <property type="entry name" value="BRCT"/>
    <property type="match status" value="1"/>
</dbReference>
<feature type="region of interest" description="Disordered" evidence="16">
    <location>
        <begin position="46"/>
        <end position="85"/>
    </location>
</feature>
<dbReference type="Pfam" id="PF14377">
    <property type="entry name" value="UBM"/>
    <property type="match status" value="2"/>
</dbReference>
<evidence type="ECO:0000259" key="18">
    <source>
        <dbReference type="PROSITE" id="PS50173"/>
    </source>
</evidence>
<dbReference type="SUPFAM" id="SSF52113">
    <property type="entry name" value="BRCT domain"/>
    <property type="match status" value="1"/>
</dbReference>
<dbReference type="CDD" id="cd19318">
    <property type="entry name" value="Rev1_UBM2"/>
    <property type="match status" value="1"/>
</dbReference>
<dbReference type="GO" id="GO:0005634">
    <property type="term" value="C:nucleus"/>
    <property type="evidence" value="ECO:0007669"/>
    <property type="project" value="UniProtKB-SubCell"/>
</dbReference>
<evidence type="ECO:0000256" key="15">
    <source>
        <dbReference type="ARBA" id="ARBA00081902"/>
    </source>
</evidence>
<keyword evidence="13" id="KW-0539">Nucleus</keyword>
<dbReference type="InterPro" id="IPR001126">
    <property type="entry name" value="UmuC"/>
</dbReference>
<dbReference type="InterPro" id="IPR017961">
    <property type="entry name" value="DNA_pol_Y-fam_little_finger"/>
</dbReference>
<evidence type="ECO:0000256" key="2">
    <source>
        <dbReference type="ARBA" id="ARBA00004123"/>
    </source>
</evidence>
<evidence type="ECO:0000256" key="13">
    <source>
        <dbReference type="ARBA" id="ARBA00023242"/>
    </source>
</evidence>
<dbReference type="CDD" id="cd17719">
    <property type="entry name" value="BRCT_Rev1"/>
    <property type="match status" value="1"/>
</dbReference>
<gene>
    <name evidence="19" type="ORF">JAAARDRAFT_126496</name>
</gene>
<dbReference type="PANTHER" id="PTHR45990">
    <property type="entry name" value="DNA REPAIR PROTEIN REV1"/>
    <property type="match status" value="1"/>
</dbReference>
<evidence type="ECO:0000256" key="4">
    <source>
        <dbReference type="ARBA" id="ARBA00020399"/>
    </source>
</evidence>
<dbReference type="InterPro" id="IPR043128">
    <property type="entry name" value="Rev_trsase/Diguanyl_cyclase"/>
</dbReference>
<dbReference type="FunFam" id="3.40.50.10190:FF:000011">
    <property type="entry name" value="DNA repair protein REV1"/>
    <property type="match status" value="1"/>
</dbReference>
<keyword evidence="10" id="KW-0460">Magnesium</keyword>
<dbReference type="InParanoid" id="A0A067PY50"/>
<dbReference type="AlphaFoldDB" id="A0A067PY50"/>
<dbReference type="Pfam" id="PF11799">
    <property type="entry name" value="IMS_C"/>
    <property type="match status" value="1"/>
</dbReference>
<dbReference type="InterPro" id="IPR038401">
    <property type="entry name" value="Rev1_C_sf"/>
</dbReference>
<keyword evidence="20" id="KW-1185">Reference proteome</keyword>
<dbReference type="GO" id="GO:0006281">
    <property type="term" value="P:DNA repair"/>
    <property type="evidence" value="ECO:0007669"/>
    <property type="project" value="UniProtKB-KW"/>
</dbReference>
<keyword evidence="7" id="KW-0548">Nucleotidyltransferase</keyword>
<sequence>MGPPLVSSGASTDYFGDEDPSFLEALNKAVFPGDLDDSMVVDSEVCIEETTRATSKRPRSPDDWEEEDVQSEGGSHQLEEIPPNYTDDSTIYGASRFGEFGEYMRRKRAKLQIQNTEMDGEGQASDSSRKIFRGLAIYINGWTDPSVQDLRQLIIKHGGAYHAYLDKKALVTHIITCSLTPAKIREFKHMKVVKPSWLVDSAKAGQLLPWQEFKYKPGERLEDSQGKKAPQASLLNGFVSQRQRESQVAEAVESAPIGASGSKTQQPEESIPEPPHTPPRIPRSKPPLFPKAPTSPTSPSHIPPTTDPTSKSNPYASSKSNPNASRAMANPAWRQAHTSVAPDFIEGYYKHSRLHHLSIWKAELKELVAEAQERAEKGLMEGVDSEEGEGGGKKVGGGIDDYTMRGAELVLVSPKGKGKAKARDLDEDVEGERVIMHCDFDCFFVSAGLVDRPHLRGKPVVVCHSQGAQGGMSSTSEIASASYEAREFGIKGGMSLQQARKLCPGILTIPYEFEKYKQYSLLFYTILMTHADDLQAVSVDEALIDVSSSVARLKANRARIQQQSTSESELASVHPAKELAEVIRAQVRKATSCEVSIGISHNILLARLATRRAKPSGSYHLLPPSIPTFLAPLEINDLHGFGRSIRQKAEEKLGSVVLGELALKSKGVLCEVLGKGTGETLYNAIRGVDHKKLDSNKPRKSVSCEINYGIRFEGNKQAEEFVYRLAEEVAARLDKVEMLGKSLILKVMKRDATAPVEPAKFLGHGPCDTFNKQTPLIGPGGRATSDAKVIGEVAWRLLKSFDFDPVELRGVGIHVTKLEKSSGVEVTMQPGQAKLSFKVPIVDGGGGDRQEGPSISVQPIHGAGGDDEDDDVVEIIPQPPKAQEIPETLEIPTHLDLPSFSQVDKSVFDALPADLRQELEAEYARRSASPAPHLFKVPALPTHHHQQPQTAGPSRLSPPKPKLMVKGTTTTNVKRITQQLAPRSRPSISPTKTKLFVGKRENGLKISDAELLKLGVDPDVFGLLPVDLQREQLAIARQSKGGFGLGLTDNNSVNTAHQKIIIKPRNRRSTRSPSITHPRRPPPPQALYPPLPTIKQRGPNKGEKLVFCETDDVQRVIGEWVERCRESVVNERDVEYFGRYLVGCCESGGGRGVERGVEVMKWWMVLLRGYWGVWEGGGEGDVEMGEGGKGRDGEGRDGEGRVTSEIVGRAWWKAFWEVKGRMDEVVRKKIGGSLSLK</sequence>
<name>A0A067PY50_9AGAM</name>
<dbReference type="Proteomes" id="UP000027265">
    <property type="component" value="Unassembled WGS sequence"/>
</dbReference>
<dbReference type="Gene3D" id="3.40.50.10190">
    <property type="entry name" value="BRCT domain"/>
    <property type="match status" value="1"/>
</dbReference>
<keyword evidence="12" id="KW-0234">DNA repair</keyword>
<dbReference type="SUPFAM" id="SSF56672">
    <property type="entry name" value="DNA/RNA polymerases"/>
    <property type="match status" value="1"/>
</dbReference>
<dbReference type="GO" id="GO:0042276">
    <property type="term" value="P:error-prone translesion synthesis"/>
    <property type="evidence" value="ECO:0007669"/>
    <property type="project" value="TreeGrafter"/>
</dbReference>
<dbReference type="InterPro" id="IPR036420">
    <property type="entry name" value="BRCT_dom_sf"/>
</dbReference>
<evidence type="ECO:0000256" key="6">
    <source>
        <dbReference type="ARBA" id="ARBA00022679"/>
    </source>
</evidence>
<dbReference type="HOGENOM" id="CLU_003901_0_3_1"/>
<evidence type="ECO:0000256" key="8">
    <source>
        <dbReference type="ARBA" id="ARBA00022723"/>
    </source>
</evidence>
<dbReference type="InterPro" id="IPR047346">
    <property type="entry name" value="Rev1_UBM1/2"/>
</dbReference>
<dbReference type="Gene3D" id="6.10.250.1490">
    <property type="match status" value="1"/>
</dbReference>
<organism evidence="19 20">
    <name type="scientific">Jaapia argillacea MUCL 33604</name>
    <dbReference type="NCBI Taxonomy" id="933084"/>
    <lineage>
        <taxon>Eukaryota</taxon>
        <taxon>Fungi</taxon>
        <taxon>Dikarya</taxon>
        <taxon>Basidiomycota</taxon>
        <taxon>Agaricomycotina</taxon>
        <taxon>Agaricomycetes</taxon>
        <taxon>Agaricomycetidae</taxon>
        <taxon>Jaapiales</taxon>
        <taxon>Jaapiaceae</taxon>
        <taxon>Jaapia</taxon>
    </lineage>
</organism>
<accession>A0A067PY50</accession>
<dbReference type="SUPFAM" id="SSF100879">
    <property type="entry name" value="Lesion bypass DNA polymerase (Y-family), little finger domain"/>
    <property type="match status" value="1"/>
</dbReference>
<dbReference type="PANTHER" id="PTHR45990:SF1">
    <property type="entry name" value="DNA REPAIR PROTEIN REV1"/>
    <property type="match status" value="1"/>
</dbReference>
<comment type="cofactor">
    <cofactor evidence="1">
        <name>Mg(2+)</name>
        <dbReference type="ChEBI" id="CHEBI:18420"/>
    </cofactor>
</comment>
<dbReference type="Pfam" id="PF00817">
    <property type="entry name" value="IMS"/>
    <property type="match status" value="1"/>
</dbReference>